<comment type="caution">
    <text evidence="3">The sequence shown here is derived from an EMBL/GenBank/DDBJ whole genome shotgun (WGS) entry which is preliminary data.</text>
</comment>
<feature type="compositionally biased region" description="Polar residues" evidence="2">
    <location>
        <begin position="61"/>
        <end position="72"/>
    </location>
</feature>
<feature type="region of interest" description="Disordered" evidence="2">
    <location>
        <begin position="416"/>
        <end position="453"/>
    </location>
</feature>
<accession>A0AAV5S9U7</accession>
<evidence type="ECO:0000313" key="5">
    <source>
        <dbReference type="Proteomes" id="UP001432027"/>
    </source>
</evidence>
<dbReference type="EMBL" id="BTSX01000001">
    <property type="protein sequence ID" value="GMS79297.1"/>
    <property type="molecule type" value="Genomic_DNA"/>
</dbReference>
<evidence type="ECO:0000256" key="1">
    <source>
        <dbReference type="SAM" id="Coils"/>
    </source>
</evidence>
<proteinExistence type="predicted"/>
<feature type="compositionally biased region" description="Polar residues" evidence="2">
    <location>
        <begin position="250"/>
        <end position="268"/>
    </location>
</feature>
<feature type="compositionally biased region" description="Low complexity" evidence="2">
    <location>
        <begin position="16"/>
        <end position="60"/>
    </location>
</feature>
<feature type="compositionally biased region" description="Acidic residues" evidence="2">
    <location>
        <begin position="231"/>
        <end position="240"/>
    </location>
</feature>
<feature type="compositionally biased region" description="Polar residues" evidence="2">
    <location>
        <begin position="275"/>
        <end position="289"/>
    </location>
</feature>
<feature type="compositionally biased region" description="Basic residues" evidence="2">
    <location>
        <begin position="443"/>
        <end position="453"/>
    </location>
</feature>
<sequence length="582" mass="65905">GEPAYKKVAERRAKEAATSTAPATAASQAPQASDAPQGGAAKAVAAAEASAAAQAAAYKANQQRRQSTSSPLLFTPFPDPLARMRDWMRPTTRAPPAPVTPDPDAVERQRVQNLAKAAFEQTIQNSRQESAQLRHRIQLAEEEAEAKMKLIAERKHVHPTGAPPSSNGFIEAQKEMRSRIEEQRSFTRVENREQESNIEAMINEKVRKALRSSLTKNGGLKKLAPATENAFNEDDDDDVEEAHREDEKTTSSVRRSLTSPADPSTTTPFLIKPPTTYNNLFHNVPSNSEPRPFSEVKSASDPTTVAIVFHEKHSDTVSTTDEDPSASVFHKKDPLPITQFLEDHEAIDTLSSIDVEQRREEAEEKPVLQLQQGFIPAAAEGAGPFESLLKEAQEHLKESQKRVDELIKDQRLKIEREEKERSRMLEERRRKIEEQRRMLEERKKRRELKRKERLARQRLLAEQANDAEWSRRLDQEVKVKALEDSTRLPANSLEDDTPITTSKPKKHHHKKHRTTTTAEPEEDEEGTASAEATSAKPKRKQSRHAKNELDSDSYEAYEQWLRWREKRRLARRKLAVDSAAEE</sequence>
<keyword evidence="5" id="KW-1185">Reference proteome</keyword>
<feature type="region of interest" description="Disordered" evidence="2">
    <location>
        <begin position="480"/>
        <end position="551"/>
    </location>
</feature>
<dbReference type="AlphaFoldDB" id="A0AAV5S9U7"/>
<feature type="compositionally biased region" description="Basic and acidic residues" evidence="2">
    <location>
        <begin position="1"/>
        <end position="15"/>
    </location>
</feature>
<dbReference type="Proteomes" id="UP001432027">
    <property type="component" value="Unassembled WGS sequence"/>
</dbReference>
<evidence type="ECO:0000256" key="2">
    <source>
        <dbReference type="SAM" id="MobiDB-lite"/>
    </source>
</evidence>
<feature type="region of interest" description="Disordered" evidence="2">
    <location>
        <begin position="213"/>
        <end position="299"/>
    </location>
</feature>
<evidence type="ECO:0000313" key="4">
    <source>
        <dbReference type="EMBL" id="GMT08177.1"/>
    </source>
</evidence>
<keyword evidence="1" id="KW-0175">Coiled coil</keyword>
<feature type="coiled-coil region" evidence="1">
    <location>
        <begin position="116"/>
        <end position="150"/>
    </location>
</feature>
<reference evidence="3" key="1">
    <citation type="submission" date="2023-10" db="EMBL/GenBank/DDBJ databases">
        <title>Genome assembly of Pristionchus species.</title>
        <authorList>
            <person name="Yoshida K."/>
            <person name="Sommer R.J."/>
        </authorList>
    </citation>
    <scope>NUCLEOTIDE SEQUENCE</scope>
    <source>
        <strain evidence="3">RS0144</strain>
    </source>
</reference>
<feature type="non-terminal residue" evidence="3">
    <location>
        <position position="1"/>
    </location>
</feature>
<feature type="compositionally biased region" description="Basic and acidic residues" evidence="2">
    <location>
        <begin position="416"/>
        <end position="442"/>
    </location>
</feature>
<name>A0AAV5S9U7_9BILA</name>
<evidence type="ECO:0000313" key="3">
    <source>
        <dbReference type="EMBL" id="GMS79297.1"/>
    </source>
</evidence>
<gene>
    <name evidence="3" type="ORF">PENTCL1PPCAC_1472</name>
    <name evidence="4" type="ORF">PENTCL1PPCAC_30351</name>
</gene>
<feature type="compositionally biased region" description="Basic residues" evidence="2">
    <location>
        <begin position="503"/>
        <end position="514"/>
    </location>
</feature>
<dbReference type="EMBL" id="BTSX01000025">
    <property type="protein sequence ID" value="GMT08177.1"/>
    <property type="molecule type" value="Genomic_DNA"/>
</dbReference>
<protein>
    <submittedName>
        <fullName evidence="3">Uncharacterized protein</fullName>
    </submittedName>
</protein>
<feature type="region of interest" description="Disordered" evidence="2">
    <location>
        <begin position="1"/>
        <end position="107"/>
    </location>
</feature>
<organism evidence="3 5">
    <name type="scientific">Pristionchus entomophagus</name>
    <dbReference type="NCBI Taxonomy" id="358040"/>
    <lineage>
        <taxon>Eukaryota</taxon>
        <taxon>Metazoa</taxon>
        <taxon>Ecdysozoa</taxon>
        <taxon>Nematoda</taxon>
        <taxon>Chromadorea</taxon>
        <taxon>Rhabditida</taxon>
        <taxon>Rhabditina</taxon>
        <taxon>Diplogasteromorpha</taxon>
        <taxon>Diplogasteroidea</taxon>
        <taxon>Neodiplogasteridae</taxon>
        <taxon>Pristionchus</taxon>
    </lineage>
</organism>